<dbReference type="AlphaFoldDB" id="A0A2L0EY36"/>
<dbReference type="Pfam" id="PF01344">
    <property type="entry name" value="Kelch_1"/>
    <property type="match status" value="3"/>
</dbReference>
<name>A0A2L0EY36_SORCE</name>
<dbReference type="InterPro" id="IPR011043">
    <property type="entry name" value="Gal_Oxase/kelch_b-propeller"/>
</dbReference>
<dbReference type="InterPro" id="IPR015915">
    <property type="entry name" value="Kelch-typ_b-propeller"/>
</dbReference>
<evidence type="ECO:0000256" key="1">
    <source>
        <dbReference type="ARBA" id="ARBA00022441"/>
    </source>
</evidence>
<reference evidence="4 5" key="1">
    <citation type="submission" date="2015-09" db="EMBL/GenBank/DDBJ databases">
        <title>Sorangium comparison.</title>
        <authorList>
            <person name="Zaburannyi N."/>
            <person name="Bunk B."/>
            <person name="Overmann J."/>
            <person name="Mueller R."/>
        </authorList>
    </citation>
    <scope>NUCLEOTIDE SEQUENCE [LARGE SCALE GENOMIC DNA]</scope>
    <source>
        <strain evidence="4 5">So ce26</strain>
    </source>
</reference>
<dbReference type="InterPro" id="IPR006652">
    <property type="entry name" value="Kelch_1"/>
</dbReference>
<feature type="signal peptide" evidence="3">
    <location>
        <begin position="1"/>
        <end position="24"/>
    </location>
</feature>
<keyword evidence="3" id="KW-0732">Signal</keyword>
<dbReference type="Gene3D" id="2.130.10.80">
    <property type="entry name" value="Galactose oxidase/kelch, beta-propeller"/>
    <property type="match status" value="3"/>
</dbReference>
<evidence type="ECO:0000313" key="4">
    <source>
        <dbReference type="EMBL" id="AUX44200.1"/>
    </source>
</evidence>
<gene>
    <name evidence="4" type="ORF">SOCE26_056640</name>
</gene>
<dbReference type="PANTHER" id="PTHR46344:SF27">
    <property type="entry name" value="KELCH REPEAT SUPERFAMILY PROTEIN"/>
    <property type="match status" value="1"/>
</dbReference>
<proteinExistence type="predicted"/>
<dbReference type="RefSeq" id="WP_104982761.1">
    <property type="nucleotide sequence ID" value="NZ_CP012673.1"/>
</dbReference>
<protein>
    <submittedName>
        <fullName evidence="4">Uncharacterized protein</fullName>
    </submittedName>
</protein>
<keyword evidence="2" id="KW-0677">Repeat</keyword>
<dbReference type="PANTHER" id="PTHR46344">
    <property type="entry name" value="OS02G0202900 PROTEIN"/>
    <property type="match status" value="1"/>
</dbReference>
<sequence>MHFQSPFQRWLFILSAWLFGGALSAGGAGCALGPEQPAGDDLRQQFPDQAAQVLEASEAFVAAEGGFALASTRDPGRELDIEAAFQRRGGLHAALPARGEDEIRFHLPGGFEARVRELGAEGEGELAGRAVAYPRKGGTSFWSAIDEGYEEWLLLDAGVARADAPAAAWEVEGATLRQQGDAVEVVDEAGAARLRVTAPAAYARGGRPIAARLAVRGATIELWADAGGEPALVDPIWASTPSMSSVRSAHTATLLQNGKVLVVGGYNGSAVLASAELYDPVANSWSSAGSLTTARRNHTATRLNNGKVLIAGGADISNVPIASAQLYDPVANTWSSAGPLAAARSGHTATGFDNGKVLVTGGLGAGSTYLASAELYDPGPNSWAPAAAMATSRQAHTATLLVGAWPVGGKVLVVGGRNGSYQSSAELYNPDNNTWSSTGSLGGTRAFHTATRLVDGKVLVVGGYRPTSHELSSAEIYDPAAFTWTPATSMATPRSSHAATLLDSGQVLVTGGDTAATTATDSAQAYDPATNTWITLKQMGSVRTRHTATLLGNKKVLVTGGQRYGSISTEYLASAELYDHEAEKWKYVAPTAGGHRDGSVVRLQDGRVLVTGGVNASNVTVSTAELYNPTTNTWASAPNMASTRRGHTMTLLGNGKVLVVGSDYTVAATVPAQLYDPAANSWTSVSSTSVDLVRAVHTATLLQNGKVLVAGGSAVPGDVLATTALFDPVTNTWSATAPMTIPRIAHTATLLQNGKVLVTGGYGSHLHGYVKTTEIYDPTTDTWTPKSNMSVIRVDHTATRLDNGNVLVVGGNEWPGVGDLSTTEIYNPGSNTWSAGPSIIARSLHAAVRLNDGRVLIAGGEDDSILLRSTQIYSPVTNTWTTTGPMNQARMLYPTVTTLLADGRVLTVGETDATVEIYTP</sequence>
<dbReference type="SMART" id="SM00612">
    <property type="entry name" value="Kelch"/>
    <property type="match status" value="12"/>
</dbReference>
<dbReference type="EMBL" id="CP012673">
    <property type="protein sequence ID" value="AUX44200.1"/>
    <property type="molecule type" value="Genomic_DNA"/>
</dbReference>
<evidence type="ECO:0000256" key="3">
    <source>
        <dbReference type="SAM" id="SignalP"/>
    </source>
</evidence>
<dbReference type="Proteomes" id="UP000238348">
    <property type="component" value="Chromosome"/>
</dbReference>
<dbReference type="Pfam" id="PF24681">
    <property type="entry name" value="Kelch_KLHDC2_KLHL20_DRC7"/>
    <property type="match status" value="2"/>
</dbReference>
<dbReference type="SUPFAM" id="SSF117281">
    <property type="entry name" value="Kelch motif"/>
    <property type="match status" value="1"/>
</dbReference>
<feature type="chain" id="PRO_5014869154" evidence="3">
    <location>
        <begin position="25"/>
        <end position="920"/>
    </location>
</feature>
<organism evidence="4 5">
    <name type="scientific">Sorangium cellulosum</name>
    <name type="common">Polyangium cellulosum</name>
    <dbReference type="NCBI Taxonomy" id="56"/>
    <lineage>
        <taxon>Bacteria</taxon>
        <taxon>Pseudomonadati</taxon>
        <taxon>Myxococcota</taxon>
        <taxon>Polyangia</taxon>
        <taxon>Polyangiales</taxon>
        <taxon>Polyangiaceae</taxon>
        <taxon>Sorangium</taxon>
    </lineage>
</organism>
<dbReference type="SUPFAM" id="SSF50965">
    <property type="entry name" value="Galactose oxidase, central domain"/>
    <property type="match status" value="1"/>
</dbReference>
<evidence type="ECO:0000313" key="5">
    <source>
        <dbReference type="Proteomes" id="UP000238348"/>
    </source>
</evidence>
<accession>A0A2L0EY36</accession>
<evidence type="ECO:0000256" key="2">
    <source>
        <dbReference type="ARBA" id="ARBA00022737"/>
    </source>
</evidence>
<keyword evidence="1" id="KW-0880">Kelch repeat</keyword>
<dbReference type="OrthoDB" id="5480974at2"/>
<dbReference type="InterPro" id="IPR037293">
    <property type="entry name" value="Gal_Oxidase_central_sf"/>
</dbReference>
<dbReference type="Gene3D" id="2.120.10.80">
    <property type="entry name" value="Kelch-type beta propeller"/>
    <property type="match status" value="3"/>
</dbReference>